<feature type="domain" description="HTH luxR-type" evidence="2">
    <location>
        <begin position="432"/>
        <end position="497"/>
    </location>
</feature>
<dbReference type="AlphaFoldDB" id="A0A928A156"/>
<dbReference type="Gene3D" id="1.10.10.10">
    <property type="entry name" value="Winged helix-like DNA-binding domain superfamily/Winged helix DNA-binding domain"/>
    <property type="match status" value="1"/>
</dbReference>
<dbReference type="PROSITE" id="PS50043">
    <property type="entry name" value="HTH_LUXR_2"/>
    <property type="match status" value="1"/>
</dbReference>
<feature type="transmembrane region" description="Helical" evidence="1">
    <location>
        <begin position="352"/>
        <end position="371"/>
    </location>
</feature>
<reference evidence="3" key="1">
    <citation type="submission" date="2019-04" db="EMBL/GenBank/DDBJ databases">
        <title>Evolution of Biomass-Degrading Anaerobic Consortia Revealed by Metagenomics.</title>
        <authorList>
            <person name="Peng X."/>
        </authorList>
    </citation>
    <scope>NUCLEOTIDE SEQUENCE</scope>
    <source>
        <strain evidence="3">SIG240</strain>
    </source>
</reference>
<feature type="transmembrane region" description="Helical" evidence="1">
    <location>
        <begin position="48"/>
        <end position="68"/>
    </location>
</feature>
<keyword evidence="1" id="KW-0472">Membrane</keyword>
<feature type="transmembrane region" description="Helical" evidence="1">
    <location>
        <begin position="80"/>
        <end position="97"/>
    </location>
</feature>
<dbReference type="InterPro" id="IPR036259">
    <property type="entry name" value="MFS_trans_sf"/>
</dbReference>
<sequence>MMHMPAWLPPLLYYAASMLYIYMTYALSQSQTPPLWFGTDAAERSVRLWLYTNSLVAGGFLLFAVHRGGVGVFSWARKHLLLVTAAGTLAIFSSMGTTASLPALGLLMLTAGYFAGGAHYVSAMTIPAPYRGRFLGGAITLTVLIQYLLSSGGKDVSGYLLMLVLLCLSFLAFRSFTALDARLHAAANDQSSVDERNVPPSPRFIAMLIVMVSCLAALHGCGDIMALKHYAQFDESLFHDTARLFFPAGIIAAGCVADYAQRKYLLSVTALALLLRIISLLTTNTQDMFFLAQSTEYFIDSFCIMSYTLYFMDIAPLSDKPSLWAGMGRTLALPISALSANVFALILDNFSLPGFMAAYVLILALLNLFFYHAAFREWLEIPAYERNTAESPTPVIPVGPTGAPIPAAAIPLPETVTASGDSLAAVTHDLAYYQQKFDFTRRELDVLTGILEAKTAITIAEELGIKERTVRFHISNILKKTGLTHSAELKLFLPLCKK</sequence>
<feature type="transmembrane region" description="Helical" evidence="1">
    <location>
        <begin position="264"/>
        <end position="282"/>
    </location>
</feature>
<dbReference type="GO" id="GO:0006355">
    <property type="term" value="P:regulation of DNA-templated transcription"/>
    <property type="evidence" value="ECO:0007669"/>
    <property type="project" value="InterPro"/>
</dbReference>
<feature type="transmembrane region" description="Helical" evidence="1">
    <location>
        <begin position="237"/>
        <end position="257"/>
    </location>
</feature>
<dbReference type="EMBL" id="SVBY01000024">
    <property type="protein sequence ID" value="MBE6092452.1"/>
    <property type="molecule type" value="Genomic_DNA"/>
</dbReference>
<dbReference type="PRINTS" id="PR00038">
    <property type="entry name" value="HTHLUXR"/>
</dbReference>
<gene>
    <name evidence="3" type="ORF">E7201_04640</name>
</gene>
<keyword evidence="1" id="KW-1133">Transmembrane helix</keyword>
<dbReference type="SMART" id="SM00421">
    <property type="entry name" value="HTH_LUXR"/>
    <property type="match status" value="1"/>
</dbReference>
<dbReference type="CDD" id="cd06170">
    <property type="entry name" value="LuxR_C_like"/>
    <property type="match status" value="1"/>
</dbReference>
<feature type="transmembrane region" description="Helical" evidence="1">
    <location>
        <begin position="323"/>
        <end position="346"/>
    </location>
</feature>
<evidence type="ECO:0000259" key="2">
    <source>
        <dbReference type="PROSITE" id="PS50043"/>
    </source>
</evidence>
<evidence type="ECO:0000313" key="3">
    <source>
        <dbReference type="EMBL" id="MBE6092452.1"/>
    </source>
</evidence>
<organism evidence="3 4">
    <name type="scientific">Selenomonas ruminantium</name>
    <dbReference type="NCBI Taxonomy" id="971"/>
    <lineage>
        <taxon>Bacteria</taxon>
        <taxon>Bacillati</taxon>
        <taxon>Bacillota</taxon>
        <taxon>Negativicutes</taxon>
        <taxon>Selenomonadales</taxon>
        <taxon>Selenomonadaceae</taxon>
        <taxon>Selenomonas</taxon>
    </lineage>
</organism>
<comment type="caution">
    <text evidence="3">The sequence shown here is derived from an EMBL/GenBank/DDBJ whole genome shotgun (WGS) entry which is preliminary data.</text>
</comment>
<accession>A0A928A156</accession>
<feature type="transmembrane region" description="Helical" evidence="1">
    <location>
        <begin position="103"/>
        <end position="122"/>
    </location>
</feature>
<dbReference type="SUPFAM" id="SSF46894">
    <property type="entry name" value="C-terminal effector domain of the bipartite response regulators"/>
    <property type="match status" value="1"/>
</dbReference>
<name>A0A928A156_SELRU</name>
<dbReference type="GO" id="GO:0003677">
    <property type="term" value="F:DNA binding"/>
    <property type="evidence" value="ECO:0007669"/>
    <property type="project" value="InterPro"/>
</dbReference>
<dbReference type="Pfam" id="PF00196">
    <property type="entry name" value="GerE"/>
    <property type="match status" value="1"/>
</dbReference>
<evidence type="ECO:0000256" key="1">
    <source>
        <dbReference type="SAM" id="Phobius"/>
    </source>
</evidence>
<feature type="transmembrane region" description="Helical" evidence="1">
    <location>
        <begin position="12"/>
        <end position="28"/>
    </location>
</feature>
<feature type="transmembrane region" description="Helical" evidence="1">
    <location>
        <begin position="156"/>
        <end position="173"/>
    </location>
</feature>
<dbReference type="Proteomes" id="UP000761380">
    <property type="component" value="Unassembled WGS sequence"/>
</dbReference>
<protein>
    <submittedName>
        <fullName evidence="3">Helix-turn-helix transcriptional regulator</fullName>
    </submittedName>
</protein>
<keyword evidence="1" id="KW-0812">Transmembrane</keyword>
<feature type="transmembrane region" description="Helical" evidence="1">
    <location>
        <begin position="134"/>
        <end position="150"/>
    </location>
</feature>
<dbReference type="InterPro" id="IPR016032">
    <property type="entry name" value="Sig_transdc_resp-reg_C-effctor"/>
</dbReference>
<evidence type="ECO:0000313" key="4">
    <source>
        <dbReference type="Proteomes" id="UP000761380"/>
    </source>
</evidence>
<feature type="transmembrane region" description="Helical" evidence="1">
    <location>
        <begin position="204"/>
        <end position="225"/>
    </location>
</feature>
<dbReference type="InterPro" id="IPR036388">
    <property type="entry name" value="WH-like_DNA-bd_sf"/>
</dbReference>
<proteinExistence type="predicted"/>
<dbReference type="SUPFAM" id="SSF103473">
    <property type="entry name" value="MFS general substrate transporter"/>
    <property type="match status" value="1"/>
</dbReference>
<dbReference type="InterPro" id="IPR000792">
    <property type="entry name" value="Tscrpt_reg_LuxR_C"/>
</dbReference>